<protein>
    <submittedName>
        <fullName evidence="5">Uncharacterized protein</fullName>
    </submittedName>
</protein>
<evidence type="ECO:0000256" key="4">
    <source>
        <dbReference type="ARBA" id="ARBA00049426"/>
    </source>
</evidence>
<dbReference type="SUPFAM" id="SSF51445">
    <property type="entry name" value="(Trans)glycosidases"/>
    <property type="match status" value="1"/>
</dbReference>
<dbReference type="OrthoDB" id="4664297at2759"/>
<comment type="similarity">
    <text evidence="2">Belongs to the glycosyl hydrolases 36 family.</text>
</comment>
<dbReference type="Gene3D" id="3.20.20.70">
    <property type="entry name" value="Aldolase class I"/>
    <property type="match status" value="1"/>
</dbReference>
<accession>A0A0L0S6H6</accession>
<evidence type="ECO:0000256" key="2">
    <source>
        <dbReference type="ARBA" id="ARBA00007240"/>
    </source>
</evidence>
<keyword evidence="3" id="KW-0119">Carbohydrate metabolism</keyword>
<evidence type="ECO:0000256" key="3">
    <source>
        <dbReference type="ARBA" id="ARBA00023277"/>
    </source>
</evidence>
<evidence type="ECO:0000313" key="6">
    <source>
        <dbReference type="Proteomes" id="UP000054350"/>
    </source>
</evidence>
<dbReference type="STRING" id="578462.A0A0L0S6H6"/>
<reference evidence="5 6" key="1">
    <citation type="submission" date="2009-11" db="EMBL/GenBank/DDBJ databases">
        <title>Annotation of Allomyces macrogynus ATCC 38327.</title>
        <authorList>
            <consortium name="The Broad Institute Genome Sequencing Platform"/>
            <person name="Russ C."/>
            <person name="Cuomo C."/>
            <person name="Burger G."/>
            <person name="Gray M.W."/>
            <person name="Holland P.W.H."/>
            <person name="King N."/>
            <person name="Lang F.B.F."/>
            <person name="Roger A.J."/>
            <person name="Ruiz-Trillo I."/>
            <person name="Young S.K."/>
            <person name="Zeng Q."/>
            <person name="Gargeya S."/>
            <person name="Fitzgerald M."/>
            <person name="Haas B."/>
            <person name="Abouelleil A."/>
            <person name="Alvarado L."/>
            <person name="Arachchi H.M."/>
            <person name="Berlin A."/>
            <person name="Chapman S.B."/>
            <person name="Gearin G."/>
            <person name="Goldberg J."/>
            <person name="Griggs A."/>
            <person name="Gujja S."/>
            <person name="Hansen M."/>
            <person name="Heiman D."/>
            <person name="Howarth C."/>
            <person name="Larimer J."/>
            <person name="Lui A."/>
            <person name="MacDonald P.J.P."/>
            <person name="McCowen C."/>
            <person name="Montmayeur A."/>
            <person name="Murphy C."/>
            <person name="Neiman D."/>
            <person name="Pearson M."/>
            <person name="Priest M."/>
            <person name="Roberts A."/>
            <person name="Saif S."/>
            <person name="Shea T."/>
            <person name="Sisk P."/>
            <person name="Stolte C."/>
            <person name="Sykes S."/>
            <person name="Wortman J."/>
            <person name="Nusbaum C."/>
            <person name="Birren B."/>
        </authorList>
    </citation>
    <scope>NUCLEOTIDE SEQUENCE [LARGE SCALE GENOMIC DNA]</scope>
    <source>
        <strain evidence="5 6">ATCC 38327</strain>
    </source>
</reference>
<dbReference type="PANTHER" id="PTHR31268:SF32">
    <property type="entry name" value="GALACTINOL--SUCROSE GALACTOSYLTRANSFERASE 2-RELATED"/>
    <property type="match status" value="1"/>
</dbReference>
<reference evidence="6" key="2">
    <citation type="submission" date="2009-11" db="EMBL/GenBank/DDBJ databases">
        <title>The Genome Sequence of Allomyces macrogynus strain ATCC 38327.</title>
        <authorList>
            <consortium name="The Broad Institute Genome Sequencing Platform"/>
            <person name="Russ C."/>
            <person name="Cuomo C."/>
            <person name="Shea T."/>
            <person name="Young S.K."/>
            <person name="Zeng Q."/>
            <person name="Koehrsen M."/>
            <person name="Haas B."/>
            <person name="Borodovsky M."/>
            <person name="Guigo R."/>
            <person name="Alvarado L."/>
            <person name="Berlin A."/>
            <person name="Borenstein D."/>
            <person name="Chen Z."/>
            <person name="Engels R."/>
            <person name="Freedman E."/>
            <person name="Gellesch M."/>
            <person name="Goldberg J."/>
            <person name="Griggs A."/>
            <person name="Gujja S."/>
            <person name="Heiman D."/>
            <person name="Hepburn T."/>
            <person name="Howarth C."/>
            <person name="Jen D."/>
            <person name="Larson L."/>
            <person name="Lewis B."/>
            <person name="Mehta T."/>
            <person name="Park D."/>
            <person name="Pearson M."/>
            <person name="Roberts A."/>
            <person name="Saif S."/>
            <person name="Shenoy N."/>
            <person name="Sisk P."/>
            <person name="Stolte C."/>
            <person name="Sykes S."/>
            <person name="Walk T."/>
            <person name="White J."/>
            <person name="Yandava C."/>
            <person name="Burger G."/>
            <person name="Gray M.W."/>
            <person name="Holland P.W.H."/>
            <person name="King N."/>
            <person name="Lang F.B.F."/>
            <person name="Roger A.J."/>
            <person name="Ruiz-Trillo I."/>
            <person name="Lander E."/>
            <person name="Nusbaum C."/>
        </authorList>
    </citation>
    <scope>NUCLEOTIDE SEQUENCE [LARGE SCALE GENOMIC DNA]</scope>
    <source>
        <strain evidence="6">ATCC 38327</strain>
    </source>
</reference>
<dbReference type="InterPro" id="IPR017853">
    <property type="entry name" value="GH"/>
</dbReference>
<dbReference type="VEuPathDB" id="FungiDB:AMAG_05020"/>
<dbReference type="InterPro" id="IPR008811">
    <property type="entry name" value="Glycosyl_hydrolases_36"/>
</dbReference>
<dbReference type="EMBL" id="GG745332">
    <property type="protein sequence ID" value="KNE58208.1"/>
    <property type="molecule type" value="Genomic_DNA"/>
</dbReference>
<evidence type="ECO:0000313" key="5">
    <source>
        <dbReference type="EMBL" id="KNE58208.1"/>
    </source>
</evidence>
<comment type="catalytic activity">
    <reaction evidence="1">
        <text>Hydrolysis of terminal, non-reducing alpha-D-galactose residues in alpha-D-galactosides, including galactose oligosaccharides, galactomannans and galactolipids.</text>
        <dbReference type="EC" id="3.2.1.22"/>
    </reaction>
</comment>
<evidence type="ECO:0000256" key="1">
    <source>
        <dbReference type="ARBA" id="ARBA00001255"/>
    </source>
</evidence>
<dbReference type="PANTHER" id="PTHR31268">
    <property type="match status" value="1"/>
</dbReference>
<sequence>MAVLVAVSPRLRAHARDHPTPDGCNLNRVVVVATQVTNCAPTSARKTTPRTKPWACQIIPRATVPLLAAVDLWASIDGAPWRAIPMTRTSQYRDVWAVRVPPFTHAVEYTVRYRATHGGADWTWMGTPGENGLLWKPAPKPTEAHGDILSGIVSAVLHVRKSASWIQPVLHRGSDAYAAVDTYFARFWTRAGTWAVFDGLDVPCTVEGLGGGRVRVVGGTRVSSAAKSSPASLAACPLLDSVGFCSWDAFYTEVTHKKLLDHVQAMQNALGGRFGWVVIDDGWQDVGTAARALKSFRADRTKFPAGLRGVVDELKLRCGVRRVGVWHAVLGYWNGLAASDDWGELRRVASGEGEVAWVKSEEVEKWFDGYYAELARAGVDFVKMDNIASLNTFLRTESTTLLAAQLATSQRHFSTPSTIYSMPHTRAVFHWLRGHAPTGAALRIADDFFPNVPDSHRHHIYAAALNDRVFHPLGTTCDSDMFWIANRGLAETLIAMKLVLHHPVYLSDRSAADAARNADLIARAVSRDASVIRFPEPAVMVDGASSALWTHETDSVVVWRVGNGDAYLAVNLSSTAQAVRLNMAPAGRVAVWSNCDGWLGTWVPEVEGELAVVVPAGGWDVISVVPKLGIGGGRSIAVLGALDKVLPGAVVKSVEVEDGGSVVVEMAYDVELIDLLVELGEEGGSAGRVPVRVVWRSKSVFDGEVDLPRELCVVSIPL</sequence>
<dbReference type="AlphaFoldDB" id="A0A0L0S6H6"/>
<name>A0A0L0S6H6_ALLM3</name>
<dbReference type="Proteomes" id="UP000054350">
    <property type="component" value="Unassembled WGS sequence"/>
</dbReference>
<dbReference type="GO" id="GO:0004557">
    <property type="term" value="F:alpha-galactosidase activity"/>
    <property type="evidence" value="ECO:0007669"/>
    <property type="project" value="UniProtKB-EC"/>
</dbReference>
<dbReference type="InterPro" id="IPR013785">
    <property type="entry name" value="Aldolase_TIM"/>
</dbReference>
<dbReference type="GO" id="GO:0047274">
    <property type="term" value="F:galactinol-sucrose galactosyltransferase activity"/>
    <property type="evidence" value="ECO:0007669"/>
    <property type="project" value="UniProtKB-EC"/>
</dbReference>
<organism evidence="5 6">
    <name type="scientific">Allomyces macrogynus (strain ATCC 38327)</name>
    <name type="common">Allomyces javanicus var. macrogynus</name>
    <dbReference type="NCBI Taxonomy" id="578462"/>
    <lineage>
        <taxon>Eukaryota</taxon>
        <taxon>Fungi</taxon>
        <taxon>Fungi incertae sedis</taxon>
        <taxon>Blastocladiomycota</taxon>
        <taxon>Blastocladiomycetes</taxon>
        <taxon>Blastocladiales</taxon>
        <taxon>Blastocladiaceae</taxon>
        <taxon>Allomyces</taxon>
    </lineage>
</organism>
<keyword evidence="6" id="KW-1185">Reference proteome</keyword>
<dbReference type="Pfam" id="PF05691">
    <property type="entry name" value="Raffinose_syn"/>
    <property type="match status" value="2"/>
</dbReference>
<proteinExistence type="inferred from homology"/>
<gene>
    <name evidence="5" type="ORF">AMAG_05020</name>
</gene>
<dbReference type="eggNOG" id="ENOG502QPVE">
    <property type="taxonomic scope" value="Eukaryota"/>
</dbReference>
<comment type="catalytic activity">
    <reaction evidence="4">
        <text>alpha-D-galactosyl-(1-&gt;3)-1D-myo-inositol + sucrose = raffinose + myo-inositol</text>
        <dbReference type="Rhea" id="RHEA:20161"/>
        <dbReference type="ChEBI" id="CHEBI:16634"/>
        <dbReference type="ChEBI" id="CHEBI:17268"/>
        <dbReference type="ChEBI" id="CHEBI:17505"/>
        <dbReference type="ChEBI" id="CHEBI:17992"/>
        <dbReference type="EC" id="2.4.1.82"/>
    </reaction>
</comment>